<evidence type="ECO:0000313" key="4">
    <source>
        <dbReference type="Proteomes" id="UP000004095"/>
    </source>
</evidence>
<evidence type="ECO:0000256" key="1">
    <source>
        <dbReference type="SAM" id="MobiDB-lite"/>
    </source>
</evidence>
<dbReference type="EMBL" id="AAWS01000003">
    <property type="protein sequence ID" value="EAY31233.1"/>
    <property type="molecule type" value="Genomic_DNA"/>
</dbReference>
<name>A1ZDS5_MICM2</name>
<sequence length="142" mass="16282">MMNRQKTYRFFTLLLAYLAITSTLLANGRVFDAFQSKALVKKQVAKPGDTPQKQNAAHQNTNTHQEKEQKQTQDNQEEVIVQELTLEHTVPPLNVNIDPALHLLFNIECPSIEYHAYYAEPSIALLPYFENVFNHFIVINAP</sequence>
<keyword evidence="2" id="KW-0732">Signal</keyword>
<organism evidence="3 4">
    <name type="scientific">Microscilla marina ATCC 23134</name>
    <dbReference type="NCBI Taxonomy" id="313606"/>
    <lineage>
        <taxon>Bacteria</taxon>
        <taxon>Pseudomonadati</taxon>
        <taxon>Bacteroidota</taxon>
        <taxon>Cytophagia</taxon>
        <taxon>Cytophagales</taxon>
        <taxon>Microscillaceae</taxon>
        <taxon>Microscilla</taxon>
    </lineage>
</organism>
<gene>
    <name evidence="3" type="ORF">M23134_04066</name>
</gene>
<dbReference type="Proteomes" id="UP000004095">
    <property type="component" value="Unassembled WGS sequence"/>
</dbReference>
<protein>
    <submittedName>
        <fullName evidence="3">Uncharacterized protein</fullName>
    </submittedName>
</protein>
<evidence type="ECO:0000256" key="2">
    <source>
        <dbReference type="SAM" id="SignalP"/>
    </source>
</evidence>
<feature type="chain" id="PRO_5002641530" evidence="2">
    <location>
        <begin position="27"/>
        <end position="142"/>
    </location>
</feature>
<feature type="compositionally biased region" description="Polar residues" evidence="1">
    <location>
        <begin position="51"/>
        <end position="63"/>
    </location>
</feature>
<feature type="region of interest" description="Disordered" evidence="1">
    <location>
        <begin position="44"/>
        <end position="76"/>
    </location>
</feature>
<keyword evidence="4" id="KW-1185">Reference proteome</keyword>
<accession>A1ZDS5</accession>
<reference evidence="3 4" key="1">
    <citation type="submission" date="2007-01" db="EMBL/GenBank/DDBJ databases">
        <authorList>
            <person name="Haygood M."/>
            <person name="Podell S."/>
            <person name="Anderson C."/>
            <person name="Hopkinson B."/>
            <person name="Roe K."/>
            <person name="Barbeau K."/>
            <person name="Gaasterland T."/>
            <person name="Ferriera S."/>
            <person name="Johnson J."/>
            <person name="Kravitz S."/>
            <person name="Beeson K."/>
            <person name="Sutton G."/>
            <person name="Rogers Y.-H."/>
            <person name="Friedman R."/>
            <person name="Frazier M."/>
            <person name="Venter J.C."/>
        </authorList>
    </citation>
    <scope>NUCLEOTIDE SEQUENCE [LARGE SCALE GENOMIC DNA]</scope>
    <source>
        <strain evidence="3 4">ATCC 23134</strain>
    </source>
</reference>
<proteinExistence type="predicted"/>
<evidence type="ECO:0000313" key="3">
    <source>
        <dbReference type="EMBL" id="EAY31233.1"/>
    </source>
</evidence>
<dbReference type="AlphaFoldDB" id="A1ZDS5"/>
<feature type="signal peptide" evidence="2">
    <location>
        <begin position="1"/>
        <end position="26"/>
    </location>
</feature>
<comment type="caution">
    <text evidence="3">The sequence shown here is derived from an EMBL/GenBank/DDBJ whole genome shotgun (WGS) entry which is preliminary data.</text>
</comment>
<dbReference type="RefSeq" id="WP_002693753.1">
    <property type="nucleotide sequence ID" value="NZ_AAWS01000003.1"/>
</dbReference>